<evidence type="ECO:0000313" key="2">
    <source>
        <dbReference type="EMBL" id="CAL6060920.1"/>
    </source>
</evidence>
<dbReference type="EMBL" id="CATOUU010000890">
    <property type="protein sequence ID" value="CAI9957709.1"/>
    <property type="molecule type" value="Genomic_DNA"/>
</dbReference>
<name>A0AA86QR65_9EUKA</name>
<accession>A0AA86QR65</accession>
<gene>
    <name evidence="1" type="ORF">HINF_LOCUS45354</name>
    <name evidence="2" type="ORF">HINF_LOCUS49460</name>
</gene>
<dbReference type="AlphaFoldDB" id="A0AA86QR65"/>
<evidence type="ECO:0000313" key="3">
    <source>
        <dbReference type="Proteomes" id="UP001642409"/>
    </source>
</evidence>
<sequence length="116" mass="13548">MYSMSSFFWLRTTRFFCSPQQTISCIIVIVKQEIISGRRQQRTAYAFFTEGIVAVVYPLKNIIIFCAFFKKYLCNLDLTSTSFIIELLLNLALQVKDRLVLLIVEQSIFTSTYDDF</sequence>
<dbReference type="EMBL" id="CAXDID020000232">
    <property type="protein sequence ID" value="CAL6060920.1"/>
    <property type="molecule type" value="Genomic_DNA"/>
</dbReference>
<reference evidence="2 3" key="2">
    <citation type="submission" date="2024-07" db="EMBL/GenBank/DDBJ databases">
        <authorList>
            <person name="Akdeniz Z."/>
        </authorList>
    </citation>
    <scope>NUCLEOTIDE SEQUENCE [LARGE SCALE GENOMIC DNA]</scope>
</reference>
<proteinExistence type="predicted"/>
<comment type="caution">
    <text evidence="1">The sequence shown here is derived from an EMBL/GenBank/DDBJ whole genome shotgun (WGS) entry which is preliminary data.</text>
</comment>
<evidence type="ECO:0000313" key="1">
    <source>
        <dbReference type="EMBL" id="CAI9957709.1"/>
    </source>
</evidence>
<organism evidence="1">
    <name type="scientific">Hexamita inflata</name>
    <dbReference type="NCBI Taxonomy" id="28002"/>
    <lineage>
        <taxon>Eukaryota</taxon>
        <taxon>Metamonada</taxon>
        <taxon>Diplomonadida</taxon>
        <taxon>Hexamitidae</taxon>
        <taxon>Hexamitinae</taxon>
        <taxon>Hexamita</taxon>
    </lineage>
</organism>
<protein>
    <submittedName>
        <fullName evidence="2">Hypothetical_protein</fullName>
    </submittedName>
</protein>
<dbReference type="Proteomes" id="UP001642409">
    <property type="component" value="Unassembled WGS sequence"/>
</dbReference>
<keyword evidence="3" id="KW-1185">Reference proteome</keyword>
<reference evidence="1" key="1">
    <citation type="submission" date="2023-06" db="EMBL/GenBank/DDBJ databases">
        <authorList>
            <person name="Kurt Z."/>
        </authorList>
    </citation>
    <scope>NUCLEOTIDE SEQUENCE</scope>
</reference>